<keyword evidence="3" id="KW-1185">Reference proteome</keyword>
<organism evidence="2 3">
    <name type="scientific">Oceanimonas pelagia</name>
    <dbReference type="NCBI Taxonomy" id="3028314"/>
    <lineage>
        <taxon>Bacteria</taxon>
        <taxon>Pseudomonadati</taxon>
        <taxon>Pseudomonadota</taxon>
        <taxon>Gammaproteobacteria</taxon>
        <taxon>Aeromonadales</taxon>
        <taxon>Aeromonadaceae</taxon>
        <taxon>Oceanimonas</taxon>
    </lineage>
</organism>
<gene>
    <name evidence="2" type="ORF">PU634_13470</name>
</gene>
<protein>
    <submittedName>
        <fullName evidence="2">Uncharacterized protein</fullName>
    </submittedName>
</protein>
<keyword evidence="1" id="KW-1133">Transmembrane helix</keyword>
<evidence type="ECO:0000313" key="2">
    <source>
        <dbReference type="EMBL" id="WMC10090.1"/>
    </source>
</evidence>
<dbReference type="Proteomes" id="UP001223802">
    <property type="component" value="Chromosome"/>
</dbReference>
<evidence type="ECO:0000256" key="1">
    <source>
        <dbReference type="SAM" id="Phobius"/>
    </source>
</evidence>
<proteinExistence type="predicted"/>
<reference evidence="2 3" key="1">
    <citation type="submission" date="2023-02" db="EMBL/GenBank/DDBJ databases">
        <title>Complete genome sequence of a novel bacterium Oceanimonas sp. NTOU-MSR1 isolated from marine coast sediment.</title>
        <authorList>
            <person name="Yang H.-T."/>
            <person name="Chen Y.-L."/>
            <person name="Ho Y.-N."/>
        </authorList>
    </citation>
    <scope>NUCLEOTIDE SEQUENCE [LARGE SCALE GENOMIC DNA]</scope>
    <source>
        <strain evidence="2 3">NTOU-MSR1</strain>
    </source>
</reference>
<name>A0AA50Q731_9GAMM</name>
<evidence type="ECO:0000313" key="3">
    <source>
        <dbReference type="Proteomes" id="UP001223802"/>
    </source>
</evidence>
<keyword evidence="1" id="KW-0472">Membrane</keyword>
<feature type="transmembrane region" description="Helical" evidence="1">
    <location>
        <begin position="27"/>
        <end position="45"/>
    </location>
</feature>
<dbReference type="EMBL" id="CP118224">
    <property type="protein sequence ID" value="WMC10090.1"/>
    <property type="molecule type" value="Genomic_DNA"/>
</dbReference>
<dbReference type="AlphaFoldDB" id="A0AA50Q731"/>
<dbReference type="RefSeq" id="WP_306761297.1">
    <property type="nucleotide sequence ID" value="NZ_CP118224.1"/>
</dbReference>
<accession>A0AA50Q731</accession>
<dbReference type="KEGG" id="ope:PU634_13470"/>
<feature type="transmembrane region" description="Helical" evidence="1">
    <location>
        <begin position="50"/>
        <end position="69"/>
    </location>
</feature>
<sequence length="72" mass="7847">MVVLLVVLLVVGWLTLVWWVPASSLTLWLSAGFALFALLLAMPAVSRHWYWLPVGGLAGLGMTLGMMLSDYA</sequence>
<keyword evidence="1" id="KW-0812">Transmembrane</keyword>